<keyword evidence="8" id="KW-1185">Reference proteome</keyword>
<evidence type="ECO:0000313" key="8">
    <source>
        <dbReference type="Proteomes" id="UP000235371"/>
    </source>
</evidence>
<keyword evidence="2" id="KW-0121">Carboxypeptidase</keyword>
<reference evidence="7 8" key="1">
    <citation type="submission" date="2016-04" db="EMBL/GenBank/DDBJ databases">
        <title>A degradative enzymes factory behind the ericoid mycorrhizal symbiosis.</title>
        <authorList>
            <consortium name="DOE Joint Genome Institute"/>
            <person name="Martino E."/>
            <person name="Morin E."/>
            <person name="Grelet G."/>
            <person name="Kuo A."/>
            <person name="Kohler A."/>
            <person name="Daghino S."/>
            <person name="Barry K."/>
            <person name="Choi C."/>
            <person name="Cichocki N."/>
            <person name="Clum A."/>
            <person name="Copeland A."/>
            <person name="Hainaut M."/>
            <person name="Haridas S."/>
            <person name="Labutti K."/>
            <person name="Lindquist E."/>
            <person name="Lipzen A."/>
            <person name="Khouja H.-R."/>
            <person name="Murat C."/>
            <person name="Ohm R."/>
            <person name="Olson A."/>
            <person name="Spatafora J."/>
            <person name="Veneault-Fourrey C."/>
            <person name="Henrissat B."/>
            <person name="Grigoriev I."/>
            <person name="Martin F."/>
            <person name="Perotto S."/>
        </authorList>
    </citation>
    <scope>NUCLEOTIDE SEQUENCE [LARGE SCALE GENOMIC DNA]</scope>
    <source>
        <strain evidence="7 8">E</strain>
    </source>
</reference>
<dbReference type="STRING" id="1095630.A0A2J6SS96"/>
<comment type="similarity">
    <text evidence="1">Belongs to the peptidase S10 family.</text>
</comment>
<dbReference type="SUPFAM" id="SSF53474">
    <property type="entry name" value="alpha/beta-Hydrolases"/>
    <property type="match status" value="1"/>
</dbReference>
<evidence type="ECO:0000313" key="7">
    <source>
        <dbReference type="EMBL" id="PMD53637.1"/>
    </source>
</evidence>
<keyword evidence="5" id="KW-0325">Glycoprotein</keyword>
<dbReference type="RefSeq" id="XP_024730541.1">
    <property type="nucleotide sequence ID" value="XM_024885216.1"/>
</dbReference>
<sequence>MQNSVPRKTPLRGEGAGSAIFGQDTTNSTVDFIANSGTCKTTSGVNQYSGYFSVGKNPPSVVSLAVWLNGGPGRSSLYDFGPCQCYNGSSTLTLNPYSWNEYANMLYIDQPIGAGFSYKYGSSQRNAGVKSKFASYFLSQNTAIEVGDVIEEKIELVALGINNGLIEFAYRTNWDEYDIRQSGGGLYPPSTYENYLSDPAIMKAIGASLPGGSRVCCVQTVLWHGDSDAVCDWFGGLAIAENITFSGSEELKSKEGRNHTVDGVVGGTFKAVDNLSWLRVFQSGHEVPNYQPELALQVFKQTMQKKGLYNT</sequence>
<dbReference type="PROSITE" id="PS00560">
    <property type="entry name" value="CARBOXYPEPT_SER_HIS"/>
    <property type="match status" value="1"/>
</dbReference>
<dbReference type="EMBL" id="KZ613871">
    <property type="protein sequence ID" value="PMD53637.1"/>
    <property type="molecule type" value="Genomic_DNA"/>
</dbReference>
<dbReference type="OrthoDB" id="443318at2759"/>
<dbReference type="Proteomes" id="UP000235371">
    <property type="component" value="Unassembled WGS sequence"/>
</dbReference>
<evidence type="ECO:0000256" key="2">
    <source>
        <dbReference type="ARBA" id="ARBA00022645"/>
    </source>
</evidence>
<feature type="region of interest" description="Disordered" evidence="6">
    <location>
        <begin position="1"/>
        <end position="22"/>
    </location>
</feature>
<accession>A0A2J6SS96</accession>
<dbReference type="Pfam" id="PF00450">
    <property type="entry name" value="Peptidase_S10"/>
    <property type="match status" value="2"/>
</dbReference>
<organism evidence="7 8">
    <name type="scientific">Hyaloscypha bicolor E</name>
    <dbReference type="NCBI Taxonomy" id="1095630"/>
    <lineage>
        <taxon>Eukaryota</taxon>
        <taxon>Fungi</taxon>
        <taxon>Dikarya</taxon>
        <taxon>Ascomycota</taxon>
        <taxon>Pezizomycotina</taxon>
        <taxon>Leotiomycetes</taxon>
        <taxon>Helotiales</taxon>
        <taxon>Hyaloscyphaceae</taxon>
        <taxon>Hyaloscypha</taxon>
        <taxon>Hyaloscypha bicolor</taxon>
    </lineage>
</organism>
<keyword evidence="3" id="KW-0645">Protease</keyword>
<proteinExistence type="inferred from homology"/>
<name>A0A2J6SS96_9HELO</name>
<dbReference type="GO" id="GO:0006508">
    <property type="term" value="P:proteolysis"/>
    <property type="evidence" value="ECO:0007669"/>
    <property type="project" value="UniProtKB-KW"/>
</dbReference>
<dbReference type="InterPro" id="IPR001563">
    <property type="entry name" value="Peptidase_S10"/>
</dbReference>
<dbReference type="InterPro" id="IPR029058">
    <property type="entry name" value="AB_hydrolase_fold"/>
</dbReference>
<evidence type="ECO:0000256" key="4">
    <source>
        <dbReference type="ARBA" id="ARBA00022801"/>
    </source>
</evidence>
<protein>
    <submittedName>
        <fullName evidence="7">Alpha/beta-hydrolase</fullName>
    </submittedName>
</protein>
<dbReference type="GeneID" id="36593293"/>
<dbReference type="PRINTS" id="PR00724">
    <property type="entry name" value="CRBOXYPTASEC"/>
</dbReference>
<dbReference type="GO" id="GO:0000324">
    <property type="term" value="C:fungal-type vacuole"/>
    <property type="evidence" value="ECO:0007669"/>
    <property type="project" value="TreeGrafter"/>
</dbReference>
<evidence type="ECO:0000256" key="3">
    <source>
        <dbReference type="ARBA" id="ARBA00022670"/>
    </source>
</evidence>
<dbReference type="PANTHER" id="PTHR11802:SF64">
    <property type="entry name" value="CARBOXYPEPTIDASE"/>
    <property type="match status" value="1"/>
</dbReference>
<dbReference type="PANTHER" id="PTHR11802">
    <property type="entry name" value="SERINE PROTEASE FAMILY S10 SERINE CARBOXYPEPTIDASE"/>
    <property type="match status" value="1"/>
</dbReference>
<dbReference type="InParanoid" id="A0A2J6SS96"/>
<keyword evidence="4 7" id="KW-0378">Hydrolase</keyword>
<evidence type="ECO:0000256" key="1">
    <source>
        <dbReference type="ARBA" id="ARBA00009431"/>
    </source>
</evidence>
<evidence type="ECO:0000256" key="6">
    <source>
        <dbReference type="SAM" id="MobiDB-lite"/>
    </source>
</evidence>
<gene>
    <name evidence="7" type="ORF">K444DRAFT_646588</name>
</gene>
<dbReference type="InterPro" id="IPR033124">
    <property type="entry name" value="Ser_caboxypep_his_AS"/>
</dbReference>
<dbReference type="Gene3D" id="3.40.50.1820">
    <property type="entry name" value="alpha/beta hydrolase"/>
    <property type="match status" value="2"/>
</dbReference>
<evidence type="ECO:0000256" key="5">
    <source>
        <dbReference type="ARBA" id="ARBA00023180"/>
    </source>
</evidence>
<dbReference type="GO" id="GO:0004185">
    <property type="term" value="F:serine-type carboxypeptidase activity"/>
    <property type="evidence" value="ECO:0007669"/>
    <property type="project" value="InterPro"/>
</dbReference>
<dbReference type="AlphaFoldDB" id="A0A2J6SS96"/>